<dbReference type="SUPFAM" id="SSF53244">
    <property type="entry name" value="MurD-like peptide ligases, peptide-binding domain"/>
    <property type="match status" value="1"/>
</dbReference>
<dbReference type="RefSeq" id="WP_309954947.1">
    <property type="nucleotide sequence ID" value="NZ_JAVDUJ010000001.1"/>
</dbReference>
<evidence type="ECO:0000256" key="2">
    <source>
        <dbReference type="ARBA" id="ARBA00022618"/>
    </source>
</evidence>
<dbReference type="InterPro" id="IPR036615">
    <property type="entry name" value="Mur_ligase_C_dom_sf"/>
</dbReference>
<keyword evidence="8" id="KW-1185">Reference proteome</keyword>
<evidence type="ECO:0000313" key="7">
    <source>
        <dbReference type="EMBL" id="MDR6938827.1"/>
    </source>
</evidence>
<feature type="domain" description="Mur ligase central" evidence="6">
    <location>
        <begin position="121"/>
        <end position="325"/>
    </location>
</feature>
<dbReference type="InterPro" id="IPR013221">
    <property type="entry name" value="Mur_ligase_cen"/>
</dbReference>
<evidence type="ECO:0000256" key="1">
    <source>
        <dbReference type="ARBA" id="ARBA00005898"/>
    </source>
</evidence>
<comment type="caution">
    <text evidence="7">The sequence shown here is derived from an EMBL/GenBank/DDBJ whole genome shotgun (WGS) entry which is preliminary data.</text>
</comment>
<dbReference type="NCBIfam" id="TIGR01085">
    <property type="entry name" value="murE"/>
    <property type="match status" value="1"/>
</dbReference>
<keyword evidence="4" id="KW-0573">Peptidoglycan synthesis</keyword>
<dbReference type="InterPro" id="IPR004101">
    <property type="entry name" value="Mur_ligase_C"/>
</dbReference>
<evidence type="ECO:0000259" key="6">
    <source>
        <dbReference type="Pfam" id="PF08245"/>
    </source>
</evidence>
<dbReference type="PANTHER" id="PTHR23135">
    <property type="entry name" value="MUR LIGASE FAMILY MEMBER"/>
    <property type="match status" value="1"/>
</dbReference>
<comment type="subcellular location">
    <subcellularLocation>
        <location evidence="4">Cytoplasm</location>
    </subcellularLocation>
</comment>
<keyword evidence="4" id="KW-0133">Cell shape</keyword>
<keyword evidence="4" id="KW-0961">Cell wall biogenesis/degradation</keyword>
<dbReference type="Pfam" id="PF08245">
    <property type="entry name" value="Mur_ligase_M"/>
    <property type="match status" value="1"/>
</dbReference>
<evidence type="ECO:0000313" key="8">
    <source>
        <dbReference type="Proteomes" id="UP001266099"/>
    </source>
</evidence>
<dbReference type="InterPro" id="IPR005761">
    <property type="entry name" value="UDP-N-AcMur-Glu-dNH2Pim_ligase"/>
</dbReference>
<protein>
    <submittedName>
        <fullName evidence="7">UDP-N-acetylmuramyl-tripeptide synthetase</fullName>
    </submittedName>
</protein>
<name>A0ABU1T0C8_9ACTO</name>
<dbReference type="Gene3D" id="3.90.190.20">
    <property type="entry name" value="Mur ligase, C-terminal domain"/>
    <property type="match status" value="1"/>
</dbReference>
<dbReference type="Gene3D" id="3.40.1190.10">
    <property type="entry name" value="Mur-like, catalytic domain"/>
    <property type="match status" value="1"/>
</dbReference>
<dbReference type="EMBL" id="JAVDUJ010000001">
    <property type="protein sequence ID" value="MDR6938827.1"/>
    <property type="molecule type" value="Genomic_DNA"/>
</dbReference>
<dbReference type="SUPFAM" id="SSF63418">
    <property type="entry name" value="MurE/MurF N-terminal domain"/>
    <property type="match status" value="1"/>
</dbReference>
<proteinExistence type="inferred from homology"/>
<keyword evidence="2 4" id="KW-0132">Cell division</keyword>
<gene>
    <name evidence="7" type="ORF">J2S36_000370</name>
</gene>
<feature type="domain" description="Mur ligase C-terminal" evidence="5">
    <location>
        <begin position="347"/>
        <end position="463"/>
    </location>
</feature>
<dbReference type="PANTHER" id="PTHR23135:SF4">
    <property type="entry name" value="UDP-N-ACETYLMURAMOYL-L-ALANYL-D-GLUTAMATE--2,6-DIAMINOPIMELATE LIGASE MURE HOMOLOG, CHLOROPLASTIC"/>
    <property type="match status" value="1"/>
</dbReference>
<accession>A0ABU1T0C8</accession>
<keyword evidence="3 4" id="KW-0131">Cell cycle</keyword>
<organism evidence="7 8">
    <name type="scientific">Arcanobacterium hippocoleae</name>
    <dbReference type="NCBI Taxonomy" id="149017"/>
    <lineage>
        <taxon>Bacteria</taxon>
        <taxon>Bacillati</taxon>
        <taxon>Actinomycetota</taxon>
        <taxon>Actinomycetes</taxon>
        <taxon>Actinomycetales</taxon>
        <taxon>Actinomycetaceae</taxon>
        <taxon>Arcanobacterium</taxon>
    </lineage>
</organism>
<dbReference type="Pfam" id="PF02875">
    <property type="entry name" value="Mur_ligase_C"/>
    <property type="match status" value="1"/>
</dbReference>
<dbReference type="Proteomes" id="UP001266099">
    <property type="component" value="Unassembled WGS sequence"/>
</dbReference>
<evidence type="ECO:0000256" key="4">
    <source>
        <dbReference type="RuleBase" id="RU004135"/>
    </source>
</evidence>
<dbReference type="InterPro" id="IPR035911">
    <property type="entry name" value="MurE/MurF_N"/>
</dbReference>
<comment type="similarity">
    <text evidence="1">Belongs to the MurCDEF family. MurE subfamily.</text>
</comment>
<dbReference type="InterPro" id="IPR036565">
    <property type="entry name" value="Mur-like_cat_sf"/>
</dbReference>
<dbReference type="Gene3D" id="3.40.1390.10">
    <property type="entry name" value="MurE/MurF, N-terminal domain"/>
    <property type="match status" value="1"/>
</dbReference>
<reference evidence="7 8" key="1">
    <citation type="submission" date="2023-07" db="EMBL/GenBank/DDBJ databases">
        <title>Sequencing the genomes of 1000 actinobacteria strains.</title>
        <authorList>
            <person name="Klenk H.-P."/>
        </authorList>
    </citation>
    <scope>NUCLEOTIDE SEQUENCE [LARGE SCALE GENOMIC DNA]</scope>
    <source>
        <strain evidence="7 8">DSM 15539</strain>
    </source>
</reference>
<evidence type="ECO:0000259" key="5">
    <source>
        <dbReference type="Pfam" id="PF02875"/>
    </source>
</evidence>
<evidence type="ECO:0000256" key="3">
    <source>
        <dbReference type="ARBA" id="ARBA00023306"/>
    </source>
</evidence>
<comment type="pathway">
    <text evidence="4">Cell wall biogenesis; peptidoglycan biosynthesis.</text>
</comment>
<sequence>MENKLGTQNTCQLSQLVQEIQHAQLLVDTCNYDAQHEIQIADITFDSRKVFPGALFICKGANFKVEYLLNAIAAGAVAYLSETRYDVPIPGIITSNTRLAMAVAARKFFAYPDQKLHLIGVTGTKGKSTTVYMVKAVLDAALAASGKAPCGLLSGIEIFDGATTKEAHLTTEESVELLRILAECVKNGVTHCVIEVSSQALKYGRVAGIEFDICSFANIGFDHISPVEHPDFADYLESKLKIAEQTKDFIYSLEMDQLTAVEAKVNAIGVHAHTISGADGNRGEFVISDILAGSSGAKFQLNGHPYEITMPGTYNVENAAVAIACGLISGVTPEDIAAGLRDVAVPGRSELLSTADGKIHFFVDYAHNALSFEKALQSLHELYPAAKIITLFGAPGNKAYNRRIDLPQVAEKYSEAIYIIPEDTGTEDVQKIAYEVVQNIQTSIRTEIYDDREAGIQIAFQKELDLLKEGAQREIVFFVAGKGRENFMKVNGGYEPYIGDHRVAQDLIRAYASKK</sequence>
<dbReference type="SUPFAM" id="SSF53623">
    <property type="entry name" value="MurD-like peptide ligases, catalytic domain"/>
    <property type="match status" value="1"/>
</dbReference>